<dbReference type="EMBL" id="MEIQ01000053">
    <property type="protein sequence ID" value="PIT48273.1"/>
    <property type="molecule type" value="Genomic_DNA"/>
</dbReference>
<dbReference type="SUPFAM" id="SSF53098">
    <property type="entry name" value="Ribonuclease H-like"/>
    <property type="match status" value="1"/>
</dbReference>
<dbReference type="Pfam" id="PF13276">
    <property type="entry name" value="HTH_21"/>
    <property type="match status" value="1"/>
</dbReference>
<gene>
    <name evidence="2" type="ORF">BHC48_11175</name>
</gene>
<protein>
    <recommendedName>
        <fullName evidence="1">Integrase catalytic domain-containing protein</fullName>
    </recommendedName>
</protein>
<dbReference type="Pfam" id="PF00665">
    <property type="entry name" value="rve"/>
    <property type="match status" value="1"/>
</dbReference>
<organism evidence="2 3">
    <name type="scientific">Snodgrassella alvi</name>
    <dbReference type="NCBI Taxonomy" id="1196083"/>
    <lineage>
        <taxon>Bacteria</taxon>
        <taxon>Pseudomonadati</taxon>
        <taxon>Pseudomonadota</taxon>
        <taxon>Betaproteobacteria</taxon>
        <taxon>Neisseriales</taxon>
        <taxon>Neisseriaceae</taxon>
        <taxon>Snodgrassella</taxon>
    </lineage>
</organism>
<comment type="caution">
    <text evidence="2">The sequence shown here is derived from an EMBL/GenBank/DDBJ whole genome shotgun (WGS) entry which is preliminary data.</text>
</comment>
<dbReference type="PANTHER" id="PTHR46889:SF7">
    <property type="entry name" value="TRANSPOSASE FOR INSERTION SEQUENCE ELEMENT IS904"/>
    <property type="match status" value="1"/>
</dbReference>
<reference evidence="2 3" key="1">
    <citation type="journal article" date="2017" name="MBio">
        <title>Type VI secretion-mediated competition in the bee gut microbiome.</title>
        <authorList>
            <person name="Steele M.I."/>
            <person name="Kwong W.K."/>
            <person name="Powell J.E."/>
            <person name="Whiteley M."/>
            <person name="Moran N.A."/>
        </authorList>
    </citation>
    <scope>NUCLEOTIDE SEQUENCE [LARGE SCALE GENOMIC DNA]</scope>
    <source>
        <strain evidence="2 3">Occ4-2</strain>
    </source>
</reference>
<dbReference type="InterPro" id="IPR050900">
    <property type="entry name" value="Transposase_IS3/IS150/IS904"/>
</dbReference>
<sequence length="280" mass="32343">MLKANQHRYAVTALCRCLGISRHYAYYQCKTTKRKLVAHYADKILTIFKRSYQSYGTRRIRIALQQAGISVSRRYIARGMKSLSLVSKYTIKRYRGYQTASNSSVTANHLQRQFNVGTKQQIIVADLTYIRVNHCWNYLCVLLNLSNRQIAGYSVGQHKTADLVMCALSQIKQPLSSLHLFHSDRGKEFDNQLLDKCFNTFNIQRSLSKKGCPYDNAVAEATFKSIKTEFVKGEKFMTTGELEQAFAAYAYWYNHKRLHSSLCYLPPVEFNKRLPLNFVV</sequence>
<accession>A0A2N9XIW8</accession>
<dbReference type="NCBIfam" id="NF033516">
    <property type="entry name" value="transpos_IS3"/>
    <property type="match status" value="1"/>
</dbReference>
<dbReference type="Gene3D" id="3.30.420.10">
    <property type="entry name" value="Ribonuclease H-like superfamily/Ribonuclease H"/>
    <property type="match status" value="1"/>
</dbReference>
<evidence type="ECO:0000313" key="2">
    <source>
        <dbReference type="EMBL" id="PIT48273.1"/>
    </source>
</evidence>
<dbReference type="Pfam" id="PF13333">
    <property type="entry name" value="rve_2"/>
    <property type="match status" value="1"/>
</dbReference>
<dbReference type="InterPro" id="IPR048020">
    <property type="entry name" value="Transpos_IS3"/>
</dbReference>
<dbReference type="InterPro" id="IPR036397">
    <property type="entry name" value="RNaseH_sf"/>
</dbReference>
<name>A0A2N9XIW8_9NEIS</name>
<dbReference type="PROSITE" id="PS50994">
    <property type="entry name" value="INTEGRASE"/>
    <property type="match status" value="1"/>
</dbReference>
<dbReference type="InterPro" id="IPR025948">
    <property type="entry name" value="HTH-like_dom"/>
</dbReference>
<dbReference type="AlphaFoldDB" id="A0A2N9XIW8"/>
<feature type="domain" description="Integrase catalytic" evidence="1">
    <location>
        <begin position="116"/>
        <end position="274"/>
    </location>
</feature>
<proteinExistence type="predicted"/>
<evidence type="ECO:0000259" key="1">
    <source>
        <dbReference type="PROSITE" id="PS50994"/>
    </source>
</evidence>
<dbReference type="InterPro" id="IPR001584">
    <property type="entry name" value="Integrase_cat-core"/>
</dbReference>
<dbReference type="Proteomes" id="UP000231484">
    <property type="component" value="Unassembled WGS sequence"/>
</dbReference>
<dbReference type="InterPro" id="IPR012337">
    <property type="entry name" value="RNaseH-like_sf"/>
</dbReference>
<dbReference type="GO" id="GO:0003676">
    <property type="term" value="F:nucleic acid binding"/>
    <property type="evidence" value="ECO:0007669"/>
    <property type="project" value="InterPro"/>
</dbReference>
<evidence type="ECO:0000313" key="3">
    <source>
        <dbReference type="Proteomes" id="UP000231484"/>
    </source>
</evidence>
<dbReference type="GO" id="GO:0015074">
    <property type="term" value="P:DNA integration"/>
    <property type="evidence" value="ECO:0007669"/>
    <property type="project" value="InterPro"/>
</dbReference>
<dbReference type="PANTHER" id="PTHR46889">
    <property type="entry name" value="TRANSPOSASE INSF FOR INSERTION SEQUENCE IS3B-RELATED"/>
    <property type="match status" value="1"/>
</dbReference>